<organism evidence="1 2">
    <name type="scientific">Botryotinia fuckeliana (strain T4)</name>
    <name type="common">Noble rot fungus</name>
    <name type="synonym">Botrytis cinerea</name>
    <dbReference type="NCBI Taxonomy" id="999810"/>
    <lineage>
        <taxon>Eukaryota</taxon>
        <taxon>Fungi</taxon>
        <taxon>Dikarya</taxon>
        <taxon>Ascomycota</taxon>
        <taxon>Pezizomycotina</taxon>
        <taxon>Leotiomycetes</taxon>
        <taxon>Helotiales</taxon>
        <taxon>Sclerotiniaceae</taxon>
        <taxon>Botrytis</taxon>
    </lineage>
</organism>
<dbReference type="HOGENOM" id="CLU_3068425_0_0_1"/>
<gene>
    <name evidence="1" type="ORF">BofuT4_uP084430.1</name>
</gene>
<dbReference type="Proteomes" id="UP000008177">
    <property type="component" value="Unplaced contigs"/>
</dbReference>
<dbReference type="EMBL" id="FQ790338">
    <property type="protein sequence ID" value="CCD51919.1"/>
    <property type="molecule type" value="Genomic_DNA"/>
</dbReference>
<dbReference type="InParanoid" id="G2YJK2"/>
<evidence type="ECO:0000313" key="1">
    <source>
        <dbReference type="EMBL" id="CCD51919.1"/>
    </source>
</evidence>
<sequence length="53" mass="6005">MLTENCAGPTPYFTKDLHRYGIVILSHQQAKNLNSPVFWSPRSNVMNVLQSTV</sequence>
<proteinExistence type="predicted"/>
<name>G2YJK2_BOTF4</name>
<accession>G2YJK2</accession>
<dbReference type="AlphaFoldDB" id="G2YJK2"/>
<evidence type="ECO:0000313" key="2">
    <source>
        <dbReference type="Proteomes" id="UP000008177"/>
    </source>
</evidence>
<reference evidence="2" key="1">
    <citation type="journal article" date="2011" name="PLoS Genet.">
        <title>Genomic analysis of the necrotrophic fungal pathogens Sclerotinia sclerotiorum and Botrytis cinerea.</title>
        <authorList>
            <person name="Amselem J."/>
            <person name="Cuomo C.A."/>
            <person name="van Kan J.A."/>
            <person name="Viaud M."/>
            <person name="Benito E.P."/>
            <person name="Couloux A."/>
            <person name="Coutinho P.M."/>
            <person name="de Vries R.P."/>
            <person name="Dyer P.S."/>
            <person name="Fillinger S."/>
            <person name="Fournier E."/>
            <person name="Gout L."/>
            <person name="Hahn M."/>
            <person name="Kohn L."/>
            <person name="Lapalu N."/>
            <person name="Plummer K.M."/>
            <person name="Pradier J.M."/>
            <person name="Quevillon E."/>
            <person name="Sharon A."/>
            <person name="Simon A."/>
            <person name="ten Have A."/>
            <person name="Tudzynski B."/>
            <person name="Tudzynski P."/>
            <person name="Wincker P."/>
            <person name="Andrew M."/>
            <person name="Anthouard V."/>
            <person name="Beever R.E."/>
            <person name="Beffa R."/>
            <person name="Benoit I."/>
            <person name="Bouzid O."/>
            <person name="Brault B."/>
            <person name="Chen Z."/>
            <person name="Choquer M."/>
            <person name="Collemare J."/>
            <person name="Cotton P."/>
            <person name="Danchin E.G."/>
            <person name="Da Silva C."/>
            <person name="Gautier A."/>
            <person name="Giraud C."/>
            <person name="Giraud T."/>
            <person name="Gonzalez C."/>
            <person name="Grossetete S."/>
            <person name="Guldener U."/>
            <person name="Henrissat B."/>
            <person name="Howlett B.J."/>
            <person name="Kodira C."/>
            <person name="Kretschmer M."/>
            <person name="Lappartient A."/>
            <person name="Leroch M."/>
            <person name="Levis C."/>
            <person name="Mauceli E."/>
            <person name="Neuveglise C."/>
            <person name="Oeser B."/>
            <person name="Pearson M."/>
            <person name="Poulain J."/>
            <person name="Poussereau N."/>
            <person name="Quesneville H."/>
            <person name="Rascle C."/>
            <person name="Schumacher J."/>
            <person name="Segurens B."/>
            <person name="Sexton A."/>
            <person name="Silva E."/>
            <person name="Sirven C."/>
            <person name="Soanes D.M."/>
            <person name="Talbot N.J."/>
            <person name="Templeton M."/>
            <person name="Yandava C."/>
            <person name="Yarden O."/>
            <person name="Zeng Q."/>
            <person name="Rollins J.A."/>
            <person name="Lebrun M.H."/>
            <person name="Dickman M."/>
        </authorList>
    </citation>
    <scope>NUCLEOTIDE SEQUENCE [LARGE SCALE GENOMIC DNA]</scope>
    <source>
        <strain evidence="2">T4</strain>
    </source>
</reference>
<protein>
    <submittedName>
        <fullName evidence="1">Uncharacterized protein</fullName>
    </submittedName>
</protein>